<dbReference type="Proteomes" id="UP000008783">
    <property type="component" value="Unassembled WGS sequence"/>
</dbReference>
<dbReference type="RefSeq" id="XP_003328592.1">
    <property type="nucleotide sequence ID" value="XM_003328544.1"/>
</dbReference>
<dbReference type="VEuPathDB" id="FungiDB:PGTG_10551"/>
<evidence type="ECO:0000313" key="3">
    <source>
        <dbReference type="Proteomes" id="UP000008783"/>
    </source>
</evidence>
<dbReference type="InParanoid" id="E3KIP8"/>
<evidence type="ECO:0000313" key="2">
    <source>
        <dbReference type="EMBL" id="EFP84173.1"/>
    </source>
</evidence>
<sequence length="174" mass="19398">MARLLKKSEAKFAMYGPGLTVWWSRLLRQCNPQVNNSNNTNTNINTNTNTNMNNNQQFHYLSRITDCQPIPKEFSQRHPGKEKQTQSDVAKGSRAVLQISSQSLLSPTGKKEKTAINHLCILKAQKSSHRLSDMVGIESKQSTLPSRTGVGLLGRIDTVERLLQLTGGLKDLPL</sequence>
<evidence type="ECO:0000256" key="1">
    <source>
        <dbReference type="SAM" id="MobiDB-lite"/>
    </source>
</evidence>
<name>E3KIP8_PUCGT</name>
<proteinExistence type="predicted"/>
<dbReference type="HOGENOM" id="CLU_1540849_0_0_1"/>
<keyword evidence="3" id="KW-1185">Reference proteome</keyword>
<organism evidence="2 3">
    <name type="scientific">Puccinia graminis f. sp. tritici (strain CRL 75-36-700-3 / race SCCL)</name>
    <name type="common">Black stem rust fungus</name>
    <dbReference type="NCBI Taxonomy" id="418459"/>
    <lineage>
        <taxon>Eukaryota</taxon>
        <taxon>Fungi</taxon>
        <taxon>Dikarya</taxon>
        <taxon>Basidiomycota</taxon>
        <taxon>Pucciniomycotina</taxon>
        <taxon>Pucciniomycetes</taxon>
        <taxon>Pucciniales</taxon>
        <taxon>Pucciniaceae</taxon>
        <taxon>Puccinia</taxon>
    </lineage>
</organism>
<accession>E3KIP8</accession>
<dbReference type="KEGG" id="pgr:PGTG_10551"/>
<gene>
    <name evidence="2" type="ORF">PGTG_10551</name>
</gene>
<dbReference type="AlphaFoldDB" id="E3KIP8"/>
<protein>
    <submittedName>
        <fullName evidence="2">Uncharacterized protein</fullName>
    </submittedName>
</protein>
<dbReference type="OrthoDB" id="1716625at2759"/>
<dbReference type="EMBL" id="DS178289">
    <property type="protein sequence ID" value="EFP84173.1"/>
    <property type="molecule type" value="Genomic_DNA"/>
</dbReference>
<reference evidence="3" key="2">
    <citation type="journal article" date="2011" name="Proc. Natl. Acad. Sci. U.S.A.">
        <title>Obligate biotrophy features unraveled by the genomic analysis of rust fungi.</title>
        <authorList>
            <person name="Duplessis S."/>
            <person name="Cuomo C.A."/>
            <person name="Lin Y.-C."/>
            <person name="Aerts A."/>
            <person name="Tisserant E."/>
            <person name="Veneault-Fourrey C."/>
            <person name="Joly D.L."/>
            <person name="Hacquard S."/>
            <person name="Amselem J."/>
            <person name="Cantarel B.L."/>
            <person name="Chiu R."/>
            <person name="Coutinho P.M."/>
            <person name="Feau N."/>
            <person name="Field M."/>
            <person name="Frey P."/>
            <person name="Gelhaye E."/>
            <person name="Goldberg J."/>
            <person name="Grabherr M.G."/>
            <person name="Kodira C.D."/>
            <person name="Kohler A."/>
            <person name="Kuees U."/>
            <person name="Lindquist E.A."/>
            <person name="Lucas S.M."/>
            <person name="Mago R."/>
            <person name="Mauceli E."/>
            <person name="Morin E."/>
            <person name="Murat C."/>
            <person name="Pangilinan J.L."/>
            <person name="Park R."/>
            <person name="Pearson M."/>
            <person name="Quesneville H."/>
            <person name="Rouhier N."/>
            <person name="Sakthikumar S."/>
            <person name="Salamov A.A."/>
            <person name="Schmutz J."/>
            <person name="Selles B."/>
            <person name="Shapiro H."/>
            <person name="Tanguay P."/>
            <person name="Tuskan G.A."/>
            <person name="Henrissat B."/>
            <person name="Van de Peer Y."/>
            <person name="Rouze P."/>
            <person name="Ellis J.G."/>
            <person name="Dodds P.N."/>
            <person name="Schein J.E."/>
            <person name="Zhong S."/>
            <person name="Hamelin R.C."/>
            <person name="Grigoriev I.V."/>
            <person name="Szabo L.J."/>
            <person name="Martin F."/>
        </authorList>
    </citation>
    <scope>NUCLEOTIDE SEQUENCE [LARGE SCALE GENOMIC DNA]</scope>
    <source>
        <strain evidence="3">CRL 75-36-700-3 / race SCCL</strain>
    </source>
</reference>
<dbReference type="STRING" id="418459.E3KIP8"/>
<feature type="compositionally biased region" description="Basic and acidic residues" evidence="1">
    <location>
        <begin position="74"/>
        <end position="85"/>
    </location>
</feature>
<dbReference type="GeneID" id="10545351"/>
<reference key="1">
    <citation type="submission" date="2007-01" db="EMBL/GenBank/DDBJ databases">
        <title>The Genome Sequence of Puccinia graminis f. sp. tritici Strain CRL 75-36-700-3.</title>
        <authorList>
            <consortium name="The Broad Institute Genome Sequencing Platform"/>
            <person name="Birren B."/>
            <person name="Lander E."/>
            <person name="Galagan J."/>
            <person name="Nusbaum C."/>
            <person name="Devon K."/>
            <person name="Cuomo C."/>
            <person name="Jaffe D."/>
            <person name="Butler J."/>
            <person name="Alvarez P."/>
            <person name="Gnerre S."/>
            <person name="Grabherr M."/>
            <person name="Mauceli E."/>
            <person name="Brockman W."/>
            <person name="Young S."/>
            <person name="LaButti K."/>
            <person name="Sykes S."/>
            <person name="DeCaprio D."/>
            <person name="Crawford M."/>
            <person name="Koehrsen M."/>
            <person name="Engels R."/>
            <person name="Montgomery P."/>
            <person name="Pearson M."/>
            <person name="Howarth C."/>
            <person name="Larson L."/>
            <person name="White J."/>
            <person name="Zeng Q."/>
            <person name="Kodira C."/>
            <person name="Yandava C."/>
            <person name="Alvarado L."/>
            <person name="O'Leary S."/>
            <person name="Szabo L."/>
            <person name="Dean R."/>
            <person name="Schein J."/>
        </authorList>
    </citation>
    <scope>NUCLEOTIDE SEQUENCE</scope>
    <source>
        <strain>CRL 75-36-700-3</strain>
    </source>
</reference>
<feature type="region of interest" description="Disordered" evidence="1">
    <location>
        <begin position="71"/>
        <end position="93"/>
    </location>
</feature>